<dbReference type="AlphaFoldDB" id="A0AAP0I3L4"/>
<feature type="region of interest" description="Disordered" evidence="1">
    <location>
        <begin position="1"/>
        <end position="59"/>
    </location>
</feature>
<evidence type="ECO:0000256" key="1">
    <source>
        <dbReference type="SAM" id="MobiDB-lite"/>
    </source>
</evidence>
<proteinExistence type="predicted"/>
<dbReference type="EMBL" id="JBBNAF010000010">
    <property type="protein sequence ID" value="KAK9107685.1"/>
    <property type="molecule type" value="Genomic_DNA"/>
</dbReference>
<accession>A0AAP0I3L4</accession>
<protein>
    <submittedName>
        <fullName evidence="2">Uncharacterized protein</fullName>
    </submittedName>
</protein>
<comment type="caution">
    <text evidence="2">The sequence shown here is derived from an EMBL/GenBank/DDBJ whole genome shotgun (WGS) entry which is preliminary data.</text>
</comment>
<evidence type="ECO:0000313" key="3">
    <source>
        <dbReference type="Proteomes" id="UP001420932"/>
    </source>
</evidence>
<evidence type="ECO:0000313" key="2">
    <source>
        <dbReference type="EMBL" id="KAK9107685.1"/>
    </source>
</evidence>
<reference evidence="2 3" key="1">
    <citation type="submission" date="2024-01" db="EMBL/GenBank/DDBJ databases">
        <title>Genome assemblies of Stephania.</title>
        <authorList>
            <person name="Yang L."/>
        </authorList>
    </citation>
    <scope>NUCLEOTIDE SEQUENCE [LARGE SCALE GENOMIC DNA]</scope>
    <source>
        <strain evidence="2">YNDBR</strain>
        <tissue evidence="2">Leaf</tissue>
    </source>
</reference>
<name>A0AAP0I3L4_9MAGN</name>
<organism evidence="2 3">
    <name type="scientific">Stephania yunnanensis</name>
    <dbReference type="NCBI Taxonomy" id="152371"/>
    <lineage>
        <taxon>Eukaryota</taxon>
        <taxon>Viridiplantae</taxon>
        <taxon>Streptophyta</taxon>
        <taxon>Embryophyta</taxon>
        <taxon>Tracheophyta</taxon>
        <taxon>Spermatophyta</taxon>
        <taxon>Magnoliopsida</taxon>
        <taxon>Ranunculales</taxon>
        <taxon>Menispermaceae</taxon>
        <taxon>Menispermoideae</taxon>
        <taxon>Cissampelideae</taxon>
        <taxon>Stephania</taxon>
    </lineage>
</organism>
<sequence>MPSRSPLSQLHSTNKETTLIATRRARRRPHDSRISLRPPLTHRHGSPSRRSRSSPSRVRRARTAALSLAALAHDAQAALSWLSHEPLLASHGARTAALSRLSQSDPLAALALAAAFCPLSRRSHGALSRLSRLRPLAALSMAFSASRGSLHVLLSRGSFALRPSARLSPAAARPSRLSPALLARDGHGSRVLTLAYSRTARPVLLASR</sequence>
<gene>
    <name evidence="2" type="ORF">Syun_023696</name>
</gene>
<keyword evidence="3" id="KW-1185">Reference proteome</keyword>
<feature type="compositionally biased region" description="Polar residues" evidence="1">
    <location>
        <begin position="1"/>
        <end position="20"/>
    </location>
</feature>
<dbReference type="Proteomes" id="UP001420932">
    <property type="component" value="Unassembled WGS sequence"/>
</dbReference>
<feature type="compositionally biased region" description="Basic residues" evidence="1">
    <location>
        <begin position="40"/>
        <end position="59"/>
    </location>
</feature>